<dbReference type="STRING" id="446470.Snas_1985"/>
<feature type="domain" description="N-acetyltransferase" evidence="1">
    <location>
        <begin position="10"/>
        <end position="177"/>
    </location>
</feature>
<proteinExistence type="predicted"/>
<evidence type="ECO:0000313" key="2">
    <source>
        <dbReference type="EMBL" id="ADD41681.1"/>
    </source>
</evidence>
<dbReference type="PANTHER" id="PTHR43441">
    <property type="entry name" value="RIBOSOMAL-PROTEIN-SERINE ACETYLTRANSFERASE"/>
    <property type="match status" value="1"/>
</dbReference>
<reference evidence="2 3" key="1">
    <citation type="journal article" date="2009" name="Stand. Genomic Sci.">
        <title>Complete genome sequence of Stackebrandtia nassauensis type strain (LLR-40K-21).</title>
        <authorList>
            <person name="Munk C."/>
            <person name="Lapidus A."/>
            <person name="Copeland A."/>
            <person name="Jando M."/>
            <person name="Mayilraj S."/>
            <person name="Glavina Del Rio T."/>
            <person name="Nolan M."/>
            <person name="Chen F."/>
            <person name="Lucas S."/>
            <person name="Tice H."/>
            <person name="Cheng J.F."/>
            <person name="Han C."/>
            <person name="Detter J.C."/>
            <person name="Bruce D."/>
            <person name="Goodwin L."/>
            <person name="Chain P."/>
            <person name="Pitluck S."/>
            <person name="Goker M."/>
            <person name="Ovchinikova G."/>
            <person name="Pati A."/>
            <person name="Ivanova N."/>
            <person name="Mavromatis K."/>
            <person name="Chen A."/>
            <person name="Palaniappan K."/>
            <person name="Land M."/>
            <person name="Hauser L."/>
            <person name="Chang Y.J."/>
            <person name="Jeffries C.D."/>
            <person name="Bristow J."/>
            <person name="Eisen J.A."/>
            <person name="Markowitz V."/>
            <person name="Hugenholtz P."/>
            <person name="Kyrpides N.C."/>
            <person name="Klenk H.P."/>
        </authorList>
    </citation>
    <scope>NUCLEOTIDE SEQUENCE [LARGE SCALE GENOMIC DNA]</scope>
    <source>
        <strain evidence="3">DSM 44728 / CIP 108903 / NRRL B-16338 / NBRC 102104 / LLR-40K-21</strain>
    </source>
</reference>
<protein>
    <submittedName>
        <fullName evidence="2">GCN5-related N-acetyltransferase</fullName>
    </submittedName>
</protein>
<dbReference type="CDD" id="cd04301">
    <property type="entry name" value="NAT_SF"/>
    <property type="match status" value="1"/>
</dbReference>
<sequence length="182" mass="21093">MLSHPLGDGFELRSLEPWHHREFADFLDRARDFISPWLPWAKIVTGEEAAKKWLYDRAFKRVEDAFHMYGIWQGERLVGGVVFRIFDTADKVCEIGAWLSPEVTGRGLMTKSCVHMIDWAVHERGMNRVEWRCEPANVASRAVAQRLGMRLDGTLRQAYVNTAGDFVDAEVWSILADEWKRR</sequence>
<gene>
    <name evidence="2" type="ordered locus">Snas_1985</name>
</gene>
<organism evidence="2 3">
    <name type="scientific">Stackebrandtia nassauensis (strain DSM 44728 / CIP 108903 / NRRL B-16338 / NBRC 102104 / LLR-40K-21)</name>
    <dbReference type="NCBI Taxonomy" id="446470"/>
    <lineage>
        <taxon>Bacteria</taxon>
        <taxon>Bacillati</taxon>
        <taxon>Actinomycetota</taxon>
        <taxon>Actinomycetes</taxon>
        <taxon>Glycomycetales</taxon>
        <taxon>Glycomycetaceae</taxon>
        <taxon>Stackebrandtia</taxon>
    </lineage>
</organism>
<dbReference type="OrthoDB" id="5191051at2"/>
<dbReference type="InterPro" id="IPR000182">
    <property type="entry name" value="GNAT_dom"/>
</dbReference>
<name>D3PZK7_STANL</name>
<dbReference type="eggNOG" id="COG1670">
    <property type="taxonomic scope" value="Bacteria"/>
</dbReference>
<dbReference type="RefSeq" id="WP_013017252.1">
    <property type="nucleotide sequence ID" value="NC_013947.1"/>
</dbReference>
<evidence type="ECO:0000259" key="1">
    <source>
        <dbReference type="PROSITE" id="PS51186"/>
    </source>
</evidence>
<keyword evidence="2" id="KW-0808">Transferase</keyword>
<dbReference type="GO" id="GO:1990189">
    <property type="term" value="F:protein N-terminal-serine acetyltransferase activity"/>
    <property type="evidence" value="ECO:0007669"/>
    <property type="project" value="TreeGrafter"/>
</dbReference>
<dbReference type="InterPro" id="IPR016181">
    <property type="entry name" value="Acyl_CoA_acyltransferase"/>
</dbReference>
<dbReference type="HOGENOM" id="CLU_013985_3_0_11"/>
<dbReference type="EMBL" id="CP001778">
    <property type="protein sequence ID" value="ADD41681.1"/>
    <property type="molecule type" value="Genomic_DNA"/>
</dbReference>
<evidence type="ECO:0000313" key="3">
    <source>
        <dbReference type="Proteomes" id="UP000000844"/>
    </source>
</evidence>
<dbReference type="PROSITE" id="PS51186">
    <property type="entry name" value="GNAT"/>
    <property type="match status" value="1"/>
</dbReference>
<accession>D3PZK7</accession>
<dbReference type="GO" id="GO:0005737">
    <property type="term" value="C:cytoplasm"/>
    <property type="evidence" value="ECO:0007669"/>
    <property type="project" value="TreeGrafter"/>
</dbReference>
<dbReference type="Proteomes" id="UP000000844">
    <property type="component" value="Chromosome"/>
</dbReference>
<keyword evidence="3" id="KW-1185">Reference proteome</keyword>
<dbReference type="InterPro" id="IPR051908">
    <property type="entry name" value="Ribosomal_N-acetyltransferase"/>
</dbReference>
<dbReference type="AlphaFoldDB" id="D3PZK7"/>
<dbReference type="KEGG" id="sna:Snas_1985"/>
<dbReference type="SUPFAM" id="SSF55729">
    <property type="entry name" value="Acyl-CoA N-acyltransferases (Nat)"/>
    <property type="match status" value="1"/>
</dbReference>
<dbReference type="Gene3D" id="3.40.630.30">
    <property type="match status" value="1"/>
</dbReference>
<dbReference type="PANTHER" id="PTHR43441:SF10">
    <property type="entry name" value="ACETYLTRANSFERASE"/>
    <property type="match status" value="1"/>
</dbReference>
<dbReference type="GO" id="GO:0008999">
    <property type="term" value="F:protein-N-terminal-alanine acetyltransferase activity"/>
    <property type="evidence" value="ECO:0007669"/>
    <property type="project" value="TreeGrafter"/>
</dbReference>
<dbReference type="Pfam" id="PF13302">
    <property type="entry name" value="Acetyltransf_3"/>
    <property type="match status" value="1"/>
</dbReference>